<accession>A0A0C1QB29</accession>
<dbReference type="SUPFAM" id="SSF143422">
    <property type="entry name" value="Transposase IS200-like"/>
    <property type="match status" value="1"/>
</dbReference>
<reference evidence="2 3" key="1">
    <citation type="submission" date="2014-12" db="EMBL/GenBank/DDBJ databases">
        <title>Draft Genome Sequence of Pseudoalteromonas luteoviolacea HI1.</title>
        <authorList>
            <person name="Asahina A.Y."/>
            <person name="Hadfield M.G."/>
        </authorList>
    </citation>
    <scope>NUCLEOTIDE SEQUENCE [LARGE SCALE GENOMIC DNA]</scope>
    <source>
        <strain evidence="2 3">HI1</strain>
    </source>
</reference>
<dbReference type="PANTHER" id="PTHR34322:SF2">
    <property type="entry name" value="TRANSPOSASE IS200-LIKE DOMAIN-CONTAINING PROTEIN"/>
    <property type="match status" value="1"/>
</dbReference>
<dbReference type="RefSeq" id="WP_039609668.1">
    <property type="nucleotide sequence ID" value="NZ_JWIC01000006.1"/>
</dbReference>
<dbReference type="AlphaFoldDB" id="A0A0C1QB29"/>
<dbReference type="Gene3D" id="3.30.70.1290">
    <property type="entry name" value="Transposase IS200-like"/>
    <property type="match status" value="1"/>
</dbReference>
<gene>
    <name evidence="2" type="ORF">JF50_11735</name>
</gene>
<evidence type="ECO:0000259" key="1">
    <source>
        <dbReference type="SMART" id="SM01321"/>
    </source>
</evidence>
<dbReference type="GO" id="GO:0006313">
    <property type="term" value="P:DNA transposition"/>
    <property type="evidence" value="ECO:0007669"/>
    <property type="project" value="InterPro"/>
</dbReference>
<dbReference type="InterPro" id="IPR036515">
    <property type="entry name" value="Transposase_17_sf"/>
</dbReference>
<proteinExistence type="predicted"/>
<feature type="domain" description="Transposase IS200-like" evidence="1">
    <location>
        <begin position="12"/>
        <end position="187"/>
    </location>
</feature>
<sequence>MTRARKALIDLSSTSYYHLVARCVRRAFLCGEDKYTGKNFNHRRIWLVERLKLLSSVFAIEIAAYAIMSNHYHLVVKVNRQQALNWPDNQVISRWYKLCRGSPIIDRYLHGDTLSEAEQLQVSELIEKWRTRLYDISWYMKNLNEYIAKTANKEDSCTGKYWEGRYKSQALLDETSLLSCMAYVDLNPIRSGVANTLEDSDFTSIQERINHFQNKANVKKSNQYEFKCQANQPRSLKPFGERVHEHTLPFSFLDYLELLDWAGRHVHQKKAGYISTNTPSIFESLKIEVVTWLDRVQNFGTHFGNFAGSQTILRAHAAKNDVNWYKGVG</sequence>
<dbReference type="OrthoDB" id="9814067at2"/>
<dbReference type="SMART" id="SM01321">
    <property type="entry name" value="Y1_Tnp"/>
    <property type="match status" value="1"/>
</dbReference>
<dbReference type="PANTHER" id="PTHR34322">
    <property type="entry name" value="TRANSPOSASE, Y1_TNP DOMAIN-CONTAINING"/>
    <property type="match status" value="1"/>
</dbReference>
<dbReference type="Proteomes" id="UP000031327">
    <property type="component" value="Unassembled WGS sequence"/>
</dbReference>
<dbReference type="GO" id="GO:0003677">
    <property type="term" value="F:DNA binding"/>
    <property type="evidence" value="ECO:0007669"/>
    <property type="project" value="InterPro"/>
</dbReference>
<evidence type="ECO:0000313" key="3">
    <source>
        <dbReference type="Proteomes" id="UP000031327"/>
    </source>
</evidence>
<comment type="caution">
    <text evidence="2">The sequence shown here is derived from an EMBL/GenBank/DDBJ whole genome shotgun (WGS) entry which is preliminary data.</text>
</comment>
<dbReference type="InterPro" id="IPR002686">
    <property type="entry name" value="Transposase_17"/>
</dbReference>
<dbReference type="GO" id="GO:0004803">
    <property type="term" value="F:transposase activity"/>
    <property type="evidence" value="ECO:0007669"/>
    <property type="project" value="InterPro"/>
</dbReference>
<protein>
    <submittedName>
        <fullName evidence="2">Transposase</fullName>
    </submittedName>
</protein>
<dbReference type="EMBL" id="JWIC01000006">
    <property type="protein sequence ID" value="KID56600.1"/>
    <property type="molecule type" value="Genomic_DNA"/>
</dbReference>
<organism evidence="2 3">
    <name type="scientific">Pseudoalteromonas luteoviolacea</name>
    <dbReference type="NCBI Taxonomy" id="43657"/>
    <lineage>
        <taxon>Bacteria</taxon>
        <taxon>Pseudomonadati</taxon>
        <taxon>Pseudomonadota</taxon>
        <taxon>Gammaproteobacteria</taxon>
        <taxon>Alteromonadales</taxon>
        <taxon>Pseudoalteromonadaceae</taxon>
        <taxon>Pseudoalteromonas</taxon>
    </lineage>
</organism>
<name>A0A0C1QB29_9GAMM</name>
<evidence type="ECO:0000313" key="2">
    <source>
        <dbReference type="EMBL" id="KID56600.1"/>
    </source>
</evidence>